<accession>A0AAV3UNZ7</accession>
<gene>
    <name evidence="1" type="ORF">GCM10025751_47080</name>
</gene>
<keyword evidence="2" id="KW-1185">Reference proteome</keyword>
<dbReference type="GeneID" id="68615697"/>
<name>A0AAV3UNZ7_9EURY</name>
<comment type="caution">
    <text evidence="1">The sequence shown here is derived from an EMBL/GenBank/DDBJ whole genome shotgun (WGS) entry which is preliminary data.</text>
</comment>
<organism evidence="1 2">
    <name type="scientific">Haladaptatus pallidirubidus</name>
    <dbReference type="NCBI Taxonomy" id="1008152"/>
    <lineage>
        <taxon>Archaea</taxon>
        <taxon>Methanobacteriati</taxon>
        <taxon>Methanobacteriota</taxon>
        <taxon>Stenosarchaea group</taxon>
        <taxon>Halobacteria</taxon>
        <taxon>Halobacteriales</taxon>
        <taxon>Haladaptataceae</taxon>
        <taxon>Haladaptatus</taxon>
    </lineage>
</organism>
<protein>
    <submittedName>
        <fullName evidence="1">Uncharacterized protein</fullName>
    </submittedName>
</protein>
<dbReference type="EMBL" id="BAABKX010000019">
    <property type="protein sequence ID" value="GAA5061138.1"/>
    <property type="molecule type" value="Genomic_DNA"/>
</dbReference>
<evidence type="ECO:0000313" key="1">
    <source>
        <dbReference type="EMBL" id="GAA5061138.1"/>
    </source>
</evidence>
<dbReference type="AlphaFoldDB" id="A0AAV3UNZ7"/>
<reference evidence="1 2" key="1">
    <citation type="journal article" date="2019" name="Int. J. Syst. Evol. Microbiol.">
        <title>The Global Catalogue of Microorganisms (GCM) 10K type strain sequencing project: providing services to taxonomists for standard genome sequencing and annotation.</title>
        <authorList>
            <consortium name="The Broad Institute Genomics Platform"/>
            <consortium name="The Broad Institute Genome Sequencing Center for Infectious Disease"/>
            <person name="Wu L."/>
            <person name="Ma J."/>
        </authorList>
    </citation>
    <scope>NUCLEOTIDE SEQUENCE [LARGE SCALE GENOMIC DNA]</scope>
    <source>
        <strain evidence="1 2">JCM 17504</strain>
    </source>
</reference>
<sequence length="85" mass="9914">MSAVDEPASWPDTPFAFEEFVDREERRQMRLAGELHESNDSEEERLSDEDMLMLTALHERGEPPVVTLARKWYCLGPSRPIFSFQ</sequence>
<dbReference type="RefSeq" id="WP_227777022.1">
    <property type="nucleotide sequence ID" value="NZ_BAABKX010000019.1"/>
</dbReference>
<dbReference type="Proteomes" id="UP001501729">
    <property type="component" value="Unassembled WGS sequence"/>
</dbReference>
<proteinExistence type="predicted"/>
<evidence type="ECO:0000313" key="2">
    <source>
        <dbReference type="Proteomes" id="UP001501729"/>
    </source>
</evidence>